<keyword evidence="1" id="KW-0175">Coiled coil</keyword>
<evidence type="ECO:0000313" key="4">
    <source>
        <dbReference type="Proteomes" id="UP000440578"/>
    </source>
</evidence>
<feature type="region of interest" description="Disordered" evidence="2">
    <location>
        <begin position="181"/>
        <end position="201"/>
    </location>
</feature>
<dbReference type="OrthoDB" id="4158657at2759"/>
<sequence length="201" mass="22453">MFVTSRHSEYFGCEGAKSVFKQMRDVAERKKELERQQREVQDRLKEREAALLQSSAGDRQADADAVQALKSTLRELEKKAEVQSLRHEELVLEMAAIKKQSKTKNWIDASPEGTVTPDSFLLFNGSTARSSPLGTAVTPASLEGLNDPPPAAGKYIRARRGAYVAFQRDCLRERRSIAAPLRPDQEVLTTVTRQEGRGSHN</sequence>
<keyword evidence="4" id="KW-1185">Reference proteome</keyword>
<organism evidence="3 4">
    <name type="scientific">Amphibalanus amphitrite</name>
    <name type="common">Striped barnacle</name>
    <name type="synonym">Balanus amphitrite</name>
    <dbReference type="NCBI Taxonomy" id="1232801"/>
    <lineage>
        <taxon>Eukaryota</taxon>
        <taxon>Metazoa</taxon>
        <taxon>Ecdysozoa</taxon>
        <taxon>Arthropoda</taxon>
        <taxon>Crustacea</taxon>
        <taxon>Multicrustacea</taxon>
        <taxon>Cirripedia</taxon>
        <taxon>Thoracica</taxon>
        <taxon>Thoracicalcarea</taxon>
        <taxon>Balanomorpha</taxon>
        <taxon>Balanoidea</taxon>
        <taxon>Balanidae</taxon>
        <taxon>Amphibalaninae</taxon>
        <taxon>Amphibalanus</taxon>
    </lineage>
</organism>
<proteinExistence type="predicted"/>
<protein>
    <submittedName>
        <fullName evidence="3">Uncharacterized protein</fullName>
    </submittedName>
</protein>
<accession>A0A6A4VZL0</accession>
<evidence type="ECO:0000256" key="2">
    <source>
        <dbReference type="SAM" id="MobiDB-lite"/>
    </source>
</evidence>
<dbReference type="EMBL" id="VIIS01001347">
    <property type="protein sequence ID" value="KAF0299605.1"/>
    <property type="molecule type" value="Genomic_DNA"/>
</dbReference>
<evidence type="ECO:0000313" key="3">
    <source>
        <dbReference type="EMBL" id="KAF0299605.1"/>
    </source>
</evidence>
<feature type="coiled-coil region" evidence="1">
    <location>
        <begin position="16"/>
        <end position="93"/>
    </location>
</feature>
<comment type="caution">
    <text evidence="3">The sequence shown here is derived from an EMBL/GenBank/DDBJ whole genome shotgun (WGS) entry which is preliminary data.</text>
</comment>
<dbReference type="Proteomes" id="UP000440578">
    <property type="component" value="Unassembled WGS sequence"/>
</dbReference>
<evidence type="ECO:0000256" key="1">
    <source>
        <dbReference type="SAM" id="Coils"/>
    </source>
</evidence>
<reference evidence="3 4" key="1">
    <citation type="submission" date="2019-07" db="EMBL/GenBank/DDBJ databases">
        <title>Draft genome assembly of a fouling barnacle, Amphibalanus amphitrite (Darwin, 1854): The first reference genome for Thecostraca.</title>
        <authorList>
            <person name="Kim W."/>
        </authorList>
    </citation>
    <scope>NUCLEOTIDE SEQUENCE [LARGE SCALE GENOMIC DNA]</scope>
    <source>
        <strain evidence="3">SNU_AA5</strain>
        <tissue evidence="3">Soma without cirri and trophi</tissue>
    </source>
</reference>
<dbReference type="AlphaFoldDB" id="A0A6A4VZL0"/>
<name>A0A6A4VZL0_AMPAM</name>
<gene>
    <name evidence="3" type="ORF">FJT64_027692</name>
</gene>